<organism evidence="11 12">
    <name type="scientific">Olsenella uli (strain ATCC 49627 / DSM 7084 / CCUG 31166 / CIP 109912 / JCM 12494 / LMG 11480 / NCIMB 702895 / VPI D76D-27C)</name>
    <name type="common">Lactobacillus uli</name>
    <dbReference type="NCBI Taxonomy" id="633147"/>
    <lineage>
        <taxon>Bacteria</taxon>
        <taxon>Bacillati</taxon>
        <taxon>Actinomycetota</taxon>
        <taxon>Coriobacteriia</taxon>
        <taxon>Coriobacteriales</taxon>
        <taxon>Atopobiaceae</taxon>
        <taxon>Olsenella</taxon>
    </lineage>
</organism>
<evidence type="ECO:0000313" key="12">
    <source>
        <dbReference type="Proteomes" id="UP000000333"/>
    </source>
</evidence>
<keyword evidence="12" id="KW-1185">Reference proteome</keyword>
<dbReference type="GO" id="GO:0003887">
    <property type="term" value="F:DNA-directed DNA polymerase activity"/>
    <property type="evidence" value="ECO:0007669"/>
    <property type="project" value="UniProtKB-KW"/>
</dbReference>
<dbReference type="eggNOG" id="COG1466">
    <property type="taxonomic scope" value="Bacteria"/>
</dbReference>
<sequence>MASKKTVLAPAYLVVGSDELKSRQAVTRLKGHLDAGLAAFNLDERAAKADMVPADIVASLNTLPVGNGFRLVLVENAERLPKAASEAIVAYLRDPNPACVLCLVASSLAKSTRLYKAVKSAGERTIVDCTPKKRWELAPTVGRMAARYGMRMGEEAARELVSRVGESTTLLDTQVKTLAALCRETGAITLSDVEAHVARTAEVKPWDFLDAVSARDGRKALVLYTMMRKPSQVALLSLLTGRLRELICARALDERGEGSLLPSALGKQGWQVKRHLVWARGFAAGELERGLVLCARCDRSLKSASEPDLAFVRLVVQLCGYA</sequence>
<dbReference type="Gene3D" id="3.40.50.300">
    <property type="entry name" value="P-loop containing nucleotide triphosphate hydrolases"/>
    <property type="match status" value="1"/>
</dbReference>
<dbReference type="InterPro" id="IPR008921">
    <property type="entry name" value="DNA_pol3_clamp-load_cplx_C"/>
</dbReference>
<evidence type="ECO:0000256" key="7">
    <source>
        <dbReference type="ARBA" id="ARBA00034754"/>
    </source>
</evidence>
<evidence type="ECO:0000256" key="1">
    <source>
        <dbReference type="ARBA" id="ARBA00012417"/>
    </source>
</evidence>
<dbReference type="GO" id="GO:0009360">
    <property type="term" value="C:DNA polymerase III complex"/>
    <property type="evidence" value="ECO:0007669"/>
    <property type="project" value="InterPro"/>
</dbReference>
<feature type="domain" description="DNA polymerase III delta subunit-like C-terminal" evidence="10">
    <location>
        <begin position="207"/>
        <end position="317"/>
    </location>
</feature>
<dbReference type="Proteomes" id="UP000000333">
    <property type="component" value="Chromosome"/>
</dbReference>
<dbReference type="InterPro" id="IPR010372">
    <property type="entry name" value="DNA_pol3_delta_N"/>
</dbReference>
<comment type="catalytic activity">
    <reaction evidence="8">
        <text>DNA(n) + a 2'-deoxyribonucleoside 5'-triphosphate = DNA(n+1) + diphosphate</text>
        <dbReference type="Rhea" id="RHEA:22508"/>
        <dbReference type="Rhea" id="RHEA-COMP:17339"/>
        <dbReference type="Rhea" id="RHEA-COMP:17340"/>
        <dbReference type="ChEBI" id="CHEBI:33019"/>
        <dbReference type="ChEBI" id="CHEBI:61560"/>
        <dbReference type="ChEBI" id="CHEBI:173112"/>
        <dbReference type="EC" id="2.7.7.7"/>
    </reaction>
</comment>
<evidence type="ECO:0000256" key="8">
    <source>
        <dbReference type="ARBA" id="ARBA00049244"/>
    </source>
</evidence>
<evidence type="ECO:0000313" key="11">
    <source>
        <dbReference type="EMBL" id="ADK68092.1"/>
    </source>
</evidence>
<reference evidence="11 12" key="1">
    <citation type="journal article" date="2010" name="Stand. Genomic Sci.">
        <title>Complete genome sequence of Olsenella uli type strain (VPI D76D-27C).</title>
        <authorList>
            <person name="Goker M."/>
            <person name="Held B."/>
            <person name="Lucas S."/>
            <person name="Nolan M."/>
            <person name="Yasawong M."/>
            <person name="Glavina Del Rio T."/>
            <person name="Tice H."/>
            <person name="Cheng J.F."/>
            <person name="Bruce D."/>
            <person name="Detter J.C."/>
            <person name="Tapia R."/>
            <person name="Han C."/>
            <person name="Goodwin L."/>
            <person name="Pitluck S."/>
            <person name="Liolios K."/>
            <person name="Ivanova N."/>
            <person name="Mavromatis K."/>
            <person name="Mikhailova N."/>
            <person name="Pati A."/>
            <person name="Chen A."/>
            <person name="Palaniappan K."/>
            <person name="Land M."/>
            <person name="Hauser L."/>
            <person name="Chang Y.J."/>
            <person name="Jeffries C.D."/>
            <person name="Rohde M."/>
            <person name="Sikorski J."/>
            <person name="Pukall R."/>
            <person name="Woyke T."/>
            <person name="Bristow J."/>
            <person name="Eisen J.A."/>
            <person name="Markowitz V."/>
            <person name="Hugenholtz P."/>
            <person name="Kyrpides N.C."/>
            <person name="Klenk H.P."/>
            <person name="Lapidus A."/>
        </authorList>
    </citation>
    <scope>NUCLEOTIDE SEQUENCE [LARGE SCALE GENOMIC DNA]</scope>
    <source>
        <strain evidence="12">ATCC 49627 / DSM 7084 / CIP 109912 / JCM 12494 / NCIMB 702895 / VPI D76D-27C</strain>
    </source>
</reference>
<dbReference type="SUPFAM" id="SSF48019">
    <property type="entry name" value="post-AAA+ oligomerization domain-like"/>
    <property type="match status" value="1"/>
</dbReference>
<dbReference type="PANTHER" id="PTHR34388">
    <property type="entry name" value="DNA POLYMERASE III SUBUNIT DELTA"/>
    <property type="match status" value="1"/>
</dbReference>
<dbReference type="GO" id="GO:0003677">
    <property type="term" value="F:DNA binding"/>
    <property type="evidence" value="ECO:0007669"/>
    <property type="project" value="InterPro"/>
</dbReference>
<dbReference type="OrthoDB" id="5243879at2"/>
<proteinExistence type="inferred from homology"/>
<dbReference type="EMBL" id="CP002106">
    <property type="protein sequence ID" value="ADK68092.1"/>
    <property type="molecule type" value="Genomic_DNA"/>
</dbReference>
<dbReference type="InterPro" id="IPR048466">
    <property type="entry name" value="DNA_pol3_delta-like_C"/>
</dbReference>
<feature type="domain" description="DNA polymerase III delta N-terminal" evidence="9">
    <location>
        <begin position="12"/>
        <end position="129"/>
    </location>
</feature>
<dbReference type="EC" id="2.7.7.7" evidence="1"/>
<accession>E1QVD9</accession>
<dbReference type="KEGG" id="ols:Olsu_0981"/>
<dbReference type="STRING" id="633147.Olsu_0981"/>
<dbReference type="InterPro" id="IPR027417">
    <property type="entry name" value="P-loop_NTPase"/>
</dbReference>
<evidence type="ECO:0000256" key="6">
    <source>
        <dbReference type="ARBA" id="ARBA00022932"/>
    </source>
</evidence>
<dbReference type="SUPFAM" id="SSF52540">
    <property type="entry name" value="P-loop containing nucleoside triphosphate hydrolases"/>
    <property type="match status" value="1"/>
</dbReference>
<gene>
    <name evidence="11" type="ordered locus">Olsu_0981</name>
</gene>
<dbReference type="Gene3D" id="1.20.272.10">
    <property type="match status" value="1"/>
</dbReference>
<evidence type="ECO:0000256" key="3">
    <source>
        <dbReference type="ARBA" id="ARBA00022679"/>
    </source>
</evidence>
<dbReference type="GeneID" id="78512402"/>
<dbReference type="Pfam" id="PF21694">
    <property type="entry name" value="DNA_pol3_delta_C"/>
    <property type="match status" value="1"/>
</dbReference>
<dbReference type="RefSeq" id="WP_013251844.1">
    <property type="nucleotide sequence ID" value="NC_014363.1"/>
</dbReference>
<dbReference type="AlphaFoldDB" id="E1QVD9"/>
<evidence type="ECO:0000256" key="4">
    <source>
        <dbReference type="ARBA" id="ARBA00022695"/>
    </source>
</evidence>
<comment type="similarity">
    <text evidence="7">Belongs to the DNA polymerase HolA subunit family.</text>
</comment>
<keyword evidence="4" id="KW-0548">Nucleotidyltransferase</keyword>
<keyword evidence="6" id="KW-0239">DNA-directed DNA polymerase</keyword>
<evidence type="ECO:0000256" key="2">
    <source>
        <dbReference type="ARBA" id="ARBA00017703"/>
    </source>
</evidence>
<evidence type="ECO:0000259" key="10">
    <source>
        <dbReference type="Pfam" id="PF21694"/>
    </source>
</evidence>
<keyword evidence="5" id="KW-0235">DNA replication</keyword>
<dbReference type="NCBIfam" id="TIGR01128">
    <property type="entry name" value="holA"/>
    <property type="match status" value="1"/>
</dbReference>
<dbReference type="PANTHER" id="PTHR34388:SF1">
    <property type="entry name" value="DNA POLYMERASE III SUBUNIT DELTA"/>
    <property type="match status" value="1"/>
</dbReference>
<name>E1QVD9_OLSUV</name>
<dbReference type="InterPro" id="IPR005790">
    <property type="entry name" value="DNA_polIII_delta"/>
</dbReference>
<dbReference type="Gene3D" id="1.10.8.60">
    <property type="match status" value="1"/>
</dbReference>
<protein>
    <recommendedName>
        <fullName evidence="2">DNA polymerase III subunit delta</fullName>
        <ecNumber evidence="1">2.7.7.7</ecNumber>
    </recommendedName>
</protein>
<dbReference type="HOGENOM" id="CLU_044694_2_1_11"/>
<evidence type="ECO:0000259" key="9">
    <source>
        <dbReference type="Pfam" id="PF06144"/>
    </source>
</evidence>
<dbReference type="GO" id="GO:0006261">
    <property type="term" value="P:DNA-templated DNA replication"/>
    <property type="evidence" value="ECO:0007669"/>
    <property type="project" value="TreeGrafter"/>
</dbReference>
<keyword evidence="3" id="KW-0808">Transferase</keyword>
<dbReference type="Pfam" id="PF06144">
    <property type="entry name" value="DNA_pol3_delta"/>
    <property type="match status" value="1"/>
</dbReference>
<evidence type="ECO:0000256" key="5">
    <source>
        <dbReference type="ARBA" id="ARBA00022705"/>
    </source>
</evidence>